<dbReference type="InterPro" id="IPR036691">
    <property type="entry name" value="Endo/exonu/phosph_ase_sf"/>
</dbReference>
<gene>
    <name evidence="2" type="ORF">AWC38_SpisGene5436</name>
</gene>
<dbReference type="EMBL" id="LSMT01000060">
    <property type="protein sequence ID" value="PFX29821.1"/>
    <property type="molecule type" value="Genomic_DNA"/>
</dbReference>
<dbReference type="GO" id="GO:0003824">
    <property type="term" value="F:catalytic activity"/>
    <property type="evidence" value="ECO:0007669"/>
    <property type="project" value="InterPro"/>
</dbReference>
<protein>
    <recommendedName>
        <fullName evidence="1">Endonuclease/exonuclease/phosphatase domain-containing protein</fullName>
    </recommendedName>
</protein>
<dbReference type="PANTHER" id="PTHR33395">
    <property type="entry name" value="TRANSCRIPTASE, PUTATIVE-RELATED-RELATED"/>
    <property type="match status" value="1"/>
</dbReference>
<evidence type="ECO:0000259" key="1">
    <source>
        <dbReference type="Pfam" id="PF03372"/>
    </source>
</evidence>
<dbReference type="InterPro" id="IPR005135">
    <property type="entry name" value="Endo/exonuclease/phosphatase"/>
</dbReference>
<evidence type="ECO:0000313" key="3">
    <source>
        <dbReference type="Proteomes" id="UP000225706"/>
    </source>
</evidence>
<dbReference type="Gene3D" id="3.60.10.10">
    <property type="entry name" value="Endonuclease/exonuclease/phosphatase"/>
    <property type="match status" value="1"/>
</dbReference>
<dbReference type="Proteomes" id="UP000225706">
    <property type="component" value="Unassembled WGS sequence"/>
</dbReference>
<organism evidence="2 3">
    <name type="scientific">Stylophora pistillata</name>
    <name type="common">Smooth cauliflower coral</name>
    <dbReference type="NCBI Taxonomy" id="50429"/>
    <lineage>
        <taxon>Eukaryota</taxon>
        <taxon>Metazoa</taxon>
        <taxon>Cnidaria</taxon>
        <taxon>Anthozoa</taxon>
        <taxon>Hexacorallia</taxon>
        <taxon>Scleractinia</taxon>
        <taxon>Astrocoeniina</taxon>
        <taxon>Pocilloporidae</taxon>
        <taxon>Stylophora</taxon>
    </lineage>
</organism>
<dbReference type="STRING" id="50429.A0A2B4SIW1"/>
<dbReference type="AlphaFoldDB" id="A0A2B4SIW1"/>
<sequence length="434" mass="49868">MKCGDVTPKQYREFQQMDDFSWICPPCLSSVLPFSNTTLNSTINTSIDSFLDSMDEPQVDEIANYKTNILSYYKYNMSIAHLNINSIWNKIDEVKLLLNEGLFHILAISETKLDSTYNNSLLQHPHYRMLRREWKKGGGGLLLYIKNSVSAYRRSKLEPSGMESICIEVKGHNNSRFIVLVCYRSPTINKPSDFLPSLYSTAETLYNIRNELLIIGDLNFNMLAAGNSEPDPHLSEFCNCFCMTNTITEPTRTTNCSMSLIDLILTSNPERFALSGTMKLGLSDHDLIYTIRKQKIARPPPKVIEYQSMKGFDRDSYVADLGKIPWDSAYIYDDTDDIYEHWHRLFITLIHVKDCEQGIGVDQMWTEIVDGNDSLLRGPGFKTGLDQYVLCSWAKYLTLTMPYSTQEYKRVLTNCQGNLMKYRSWSTTKLLEDV</sequence>
<proteinExistence type="predicted"/>
<dbReference type="GO" id="GO:0031012">
    <property type="term" value="C:extracellular matrix"/>
    <property type="evidence" value="ECO:0007669"/>
    <property type="project" value="TreeGrafter"/>
</dbReference>
<dbReference type="PANTHER" id="PTHR33395:SF22">
    <property type="entry name" value="REVERSE TRANSCRIPTASE DOMAIN-CONTAINING PROTEIN"/>
    <property type="match status" value="1"/>
</dbReference>
<accession>A0A2B4SIW1</accession>
<dbReference type="OrthoDB" id="5989507at2759"/>
<dbReference type="Pfam" id="PF03372">
    <property type="entry name" value="Exo_endo_phos"/>
    <property type="match status" value="1"/>
</dbReference>
<feature type="domain" description="Endonuclease/exonuclease/phosphatase" evidence="1">
    <location>
        <begin position="83"/>
        <end position="285"/>
    </location>
</feature>
<comment type="caution">
    <text evidence="2">The sequence shown here is derived from an EMBL/GenBank/DDBJ whole genome shotgun (WGS) entry which is preliminary data.</text>
</comment>
<dbReference type="SUPFAM" id="SSF56219">
    <property type="entry name" value="DNase I-like"/>
    <property type="match status" value="1"/>
</dbReference>
<keyword evidence="3" id="KW-1185">Reference proteome</keyword>
<evidence type="ECO:0000313" key="2">
    <source>
        <dbReference type="EMBL" id="PFX29821.1"/>
    </source>
</evidence>
<reference evidence="3" key="1">
    <citation type="journal article" date="2017" name="bioRxiv">
        <title>Comparative analysis of the genomes of Stylophora pistillata and Acropora digitifera provides evidence for extensive differences between species of corals.</title>
        <authorList>
            <person name="Voolstra C.R."/>
            <person name="Li Y."/>
            <person name="Liew Y.J."/>
            <person name="Baumgarten S."/>
            <person name="Zoccola D."/>
            <person name="Flot J.-F."/>
            <person name="Tambutte S."/>
            <person name="Allemand D."/>
            <person name="Aranda M."/>
        </authorList>
    </citation>
    <scope>NUCLEOTIDE SEQUENCE [LARGE SCALE GENOMIC DNA]</scope>
</reference>
<name>A0A2B4SIW1_STYPI</name>